<comment type="domain">
    <text evidence="5">The PPC domain mediates interactions between AHL proteins.</text>
</comment>
<evidence type="ECO:0000256" key="1">
    <source>
        <dbReference type="ARBA" id="ARBA00003687"/>
    </source>
</evidence>
<dbReference type="Pfam" id="PF03479">
    <property type="entry name" value="PCC"/>
    <property type="match status" value="1"/>
</dbReference>
<comment type="subcellular location">
    <subcellularLocation>
        <location evidence="5">Nucleus</location>
    </subcellularLocation>
</comment>
<feature type="compositionally biased region" description="Polar residues" evidence="6">
    <location>
        <begin position="508"/>
        <end position="532"/>
    </location>
</feature>
<evidence type="ECO:0000313" key="8">
    <source>
        <dbReference type="EMBL" id="KAG5623120.1"/>
    </source>
</evidence>
<dbReference type="SUPFAM" id="SSF117856">
    <property type="entry name" value="AF0104/ALDC/Ptd012-like"/>
    <property type="match status" value="1"/>
</dbReference>
<organism evidence="8 9">
    <name type="scientific">Solanum commersonii</name>
    <name type="common">Commerson's wild potato</name>
    <name type="synonym">Commerson's nightshade</name>
    <dbReference type="NCBI Taxonomy" id="4109"/>
    <lineage>
        <taxon>Eukaryota</taxon>
        <taxon>Viridiplantae</taxon>
        <taxon>Streptophyta</taxon>
        <taxon>Embryophyta</taxon>
        <taxon>Tracheophyta</taxon>
        <taxon>Spermatophyta</taxon>
        <taxon>Magnoliopsida</taxon>
        <taxon>eudicotyledons</taxon>
        <taxon>Gunneridae</taxon>
        <taxon>Pentapetalae</taxon>
        <taxon>asterids</taxon>
        <taxon>lamiids</taxon>
        <taxon>Solanales</taxon>
        <taxon>Solanaceae</taxon>
        <taxon>Solanoideae</taxon>
        <taxon>Solaneae</taxon>
        <taxon>Solanum</taxon>
    </lineage>
</organism>
<dbReference type="OrthoDB" id="1262738at2759"/>
<dbReference type="GO" id="GO:0003680">
    <property type="term" value="F:minor groove of adenine-thymine-rich DNA binding"/>
    <property type="evidence" value="ECO:0007669"/>
    <property type="project" value="UniProtKB-UniRule"/>
</dbReference>
<dbReference type="PANTHER" id="PTHR31500:SF107">
    <property type="entry name" value="AT-HOOK MOTIF NUCLEAR-LOCALIZED PROTEIN"/>
    <property type="match status" value="1"/>
</dbReference>
<proteinExistence type="predicted"/>
<keyword evidence="5" id="KW-0539">Nucleus</keyword>
<dbReference type="SUPFAM" id="SSF81383">
    <property type="entry name" value="F-box domain"/>
    <property type="match status" value="1"/>
</dbReference>
<keyword evidence="3 5" id="KW-0238">DNA-binding</keyword>
<evidence type="ECO:0000259" key="7">
    <source>
        <dbReference type="PROSITE" id="PS51742"/>
    </source>
</evidence>
<dbReference type="Gene3D" id="3.30.1330.80">
    <property type="entry name" value="Hypothetical protein, similar to alpha- acetolactate decarboxylase, domain 2"/>
    <property type="match status" value="1"/>
</dbReference>
<feature type="compositionally biased region" description="Polar residues" evidence="6">
    <location>
        <begin position="448"/>
        <end position="461"/>
    </location>
</feature>
<dbReference type="Gene3D" id="1.20.1280.50">
    <property type="match status" value="1"/>
</dbReference>
<dbReference type="InterPro" id="IPR036047">
    <property type="entry name" value="F-box-like_dom_sf"/>
</dbReference>
<feature type="region of interest" description="Disordered" evidence="6">
    <location>
        <begin position="448"/>
        <end position="595"/>
    </location>
</feature>
<evidence type="ECO:0000256" key="3">
    <source>
        <dbReference type="ARBA" id="ARBA00023125"/>
    </source>
</evidence>
<comment type="function">
    <text evidence="1 5">Transcription factor that specifically binds AT-rich DNA sequences related to the nuclear matrix attachment regions (MARs).</text>
</comment>
<gene>
    <name evidence="8" type="ORF">H5410_008338</name>
</gene>
<dbReference type="PANTHER" id="PTHR31500">
    <property type="entry name" value="AT-HOOK MOTIF NUCLEAR-LOCALIZED PROTEIN 9"/>
    <property type="match status" value="1"/>
</dbReference>
<evidence type="ECO:0000256" key="6">
    <source>
        <dbReference type="SAM" id="MobiDB-lite"/>
    </source>
</evidence>
<accession>A0A9J6AEW5</accession>
<feature type="compositionally biased region" description="Pro residues" evidence="6">
    <location>
        <begin position="474"/>
        <end position="483"/>
    </location>
</feature>
<protein>
    <recommendedName>
        <fullName evidence="5">AT-hook motif nuclear-localized protein</fullName>
    </recommendedName>
</protein>
<dbReference type="GO" id="GO:0005634">
    <property type="term" value="C:nucleus"/>
    <property type="evidence" value="ECO:0007669"/>
    <property type="project" value="UniProtKB-SubCell"/>
</dbReference>
<dbReference type="Proteomes" id="UP000824120">
    <property type="component" value="Chromosome 2"/>
</dbReference>
<dbReference type="AlphaFoldDB" id="A0A9J6AEW5"/>
<evidence type="ECO:0000256" key="5">
    <source>
        <dbReference type="RuleBase" id="RU367031"/>
    </source>
</evidence>
<feature type="domain" description="PPC" evidence="7">
    <location>
        <begin position="593"/>
        <end position="732"/>
    </location>
</feature>
<feature type="compositionally biased region" description="Low complexity" evidence="6">
    <location>
        <begin position="464"/>
        <end position="473"/>
    </location>
</feature>
<dbReference type="CDD" id="cd11378">
    <property type="entry name" value="DUF296"/>
    <property type="match status" value="1"/>
</dbReference>
<dbReference type="EMBL" id="JACXVP010000002">
    <property type="protein sequence ID" value="KAG5623120.1"/>
    <property type="molecule type" value="Genomic_DNA"/>
</dbReference>
<evidence type="ECO:0000313" key="9">
    <source>
        <dbReference type="Proteomes" id="UP000824120"/>
    </source>
</evidence>
<feature type="compositionally biased region" description="Low complexity" evidence="6">
    <location>
        <begin position="574"/>
        <end position="590"/>
    </location>
</feature>
<reference evidence="8 9" key="1">
    <citation type="submission" date="2020-09" db="EMBL/GenBank/DDBJ databases">
        <title>De no assembly of potato wild relative species, Solanum commersonii.</title>
        <authorList>
            <person name="Cho K."/>
        </authorList>
    </citation>
    <scope>NUCLEOTIDE SEQUENCE [LARGE SCALE GENOMIC DNA]</scope>
    <source>
        <strain evidence="8">LZ3.2</strain>
        <tissue evidence="8">Leaf</tissue>
    </source>
</reference>
<comment type="caution">
    <text evidence="8">The sequence shown here is derived from an EMBL/GenBank/DDBJ whole genome shotgun (WGS) entry which is preliminary data.</text>
</comment>
<dbReference type="InterPro" id="IPR017956">
    <property type="entry name" value="AT_hook_DNA-bd_motif"/>
</dbReference>
<dbReference type="InterPro" id="IPR005175">
    <property type="entry name" value="PPC_dom"/>
</dbReference>
<keyword evidence="9" id="KW-1185">Reference proteome</keyword>
<dbReference type="InterPro" id="IPR039605">
    <property type="entry name" value="AHL"/>
</dbReference>
<feature type="region of interest" description="Disordered" evidence="6">
    <location>
        <begin position="716"/>
        <end position="761"/>
    </location>
</feature>
<dbReference type="SMART" id="SM00384">
    <property type="entry name" value="AT_hook"/>
    <property type="match status" value="2"/>
</dbReference>
<name>A0A9J6AEW5_SOLCO</name>
<dbReference type="InterPro" id="IPR001810">
    <property type="entry name" value="F-box_dom"/>
</dbReference>
<keyword evidence="2 5" id="KW-0805">Transcription regulation</keyword>
<evidence type="ECO:0000256" key="4">
    <source>
        <dbReference type="ARBA" id="ARBA00023163"/>
    </source>
</evidence>
<evidence type="ECO:0000256" key="2">
    <source>
        <dbReference type="ARBA" id="ARBA00023015"/>
    </source>
</evidence>
<dbReference type="SMART" id="SM00256">
    <property type="entry name" value="FBOX"/>
    <property type="match status" value="1"/>
</dbReference>
<sequence length="761" mass="82559">MKEGAGICCPVFNLATYLPSGGRIAGDREEENDDSFEAIFEAMNNIVLLPGDFVMAILLALPVKSLLRFKSVCWSWHDLILSRRFINIHHDGANRSSSSLICFYNNKNVSRRTTYNSVSVSHEDGTVTPLSLPPPTLYERHKIYVADSCRGMVCFSSGLCPQSVVVWNIATRNFRTFHGIADRVTAPHEYPRNHITMRSNRMVSDLATGFTFLPITNEYKLVRVILYFNNSVYIRITRWNDSMIFLPGKEMDIDFPYKITQFGRCLNANDAIHWLGHKIEGGPSIVIAFDMIEDKFREISTPFNIGAAESCKSYHRKLSLLNGNRLAIFGSLYSDTPGYYFSYTLWALNDYGGASESWAKQYTFETIYDLQPMGFCFNGEVVVIRMEGSAVKMGLYDCHTDQIKDLPVVINNELYYSSIFDYKESLVPLPRTINNSEKNQLKNQFKASMENVGSPSPSAADNGTPMQPTSSSTPPVPSFPPPLGTTGVLPVSPTERRKRGRPRKHATESSASPGMTAPSTSQVAGSGLSSPTADVASPGMTTPSPSKVGGGELSSPADEAAVSAVPVKRGRGRPPGSKSKQKSVGSGSKPAALGPMQSHVIKIEAGEDVLAKIMSFCESTSKSVCVLSANGSISKVLLRQTSAIETYEGLFQIINLSGSFFVLESGGECSTEGGLTVLFGGEADGNIWGGSVAGLLTAATAVQVIVGSFSTQKQRPLKSDTLASGASTSRSAMSVSGPDSPPDETRKKRSSPGVKGQQPWK</sequence>
<dbReference type="Pfam" id="PF00646">
    <property type="entry name" value="F-box"/>
    <property type="match status" value="1"/>
</dbReference>
<feature type="compositionally biased region" description="Polar residues" evidence="6">
    <location>
        <begin position="721"/>
        <end position="734"/>
    </location>
</feature>
<dbReference type="PROSITE" id="PS51742">
    <property type="entry name" value="PPC"/>
    <property type="match status" value="1"/>
</dbReference>
<keyword evidence="4 5" id="KW-0804">Transcription</keyword>